<dbReference type="EMBL" id="FNAT01000002">
    <property type="protein sequence ID" value="SDE40856.1"/>
    <property type="molecule type" value="Genomic_DNA"/>
</dbReference>
<evidence type="ECO:0000313" key="3">
    <source>
        <dbReference type="EMBL" id="SDE40856.1"/>
    </source>
</evidence>
<keyword evidence="4" id="KW-1185">Reference proteome</keyword>
<keyword evidence="1" id="KW-1133">Transmembrane helix</keyword>
<dbReference type="RefSeq" id="WP_090110786.1">
    <property type="nucleotide sequence ID" value="NZ_FNAT01000002.1"/>
</dbReference>
<reference evidence="4" key="1">
    <citation type="submission" date="2016-10" db="EMBL/GenBank/DDBJ databases">
        <authorList>
            <person name="Varghese N."/>
            <person name="Submissions S."/>
        </authorList>
    </citation>
    <scope>NUCLEOTIDE SEQUENCE [LARGE SCALE GENOMIC DNA]</scope>
    <source>
        <strain evidence="4">DSM 21424</strain>
    </source>
</reference>
<dbReference type="Pfam" id="PF07811">
    <property type="entry name" value="TadE"/>
    <property type="match status" value="1"/>
</dbReference>
<keyword evidence="1" id="KW-0812">Transmembrane</keyword>
<feature type="transmembrane region" description="Helical" evidence="1">
    <location>
        <begin position="21"/>
        <end position="41"/>
    </location>
</feature>
<keyword evidence="1" id="KW-0472">Membrane</keyword>
<protein>
    <submittedName>
        <fullName evidence="3">TadE-like protein</fullName>
    </submittedName>
</protein>
<evidence type="ECO:0000259" key="2">
    <source>
        <dbReference type="Pfam" id="PF07811"/>
    </source>
</evidence>
<evidence type="ECO:0000256" key="1">
    <source>
        <dbReference type="SAM" id="Phobius"/>
    </source>
</evidence>
<dbReference type="OrthoDB" id="7907064at2"/>
<dbReference type="InterPro" id="IPR012495">
    <property type="entry name" value="TadE-like_dom"/>
</dbReference>
<dbReference type="STRING" id="521013.SAMN04488567_1574"/>
<evidence type="ECO:0000313" key="4">
    <source>
        <dbReference type="Proteomes" id="UP000198922"/>
    </source>
</evidence>
<name>A0A1G7CQD1_9RHOB</name>
<dbReference type="Proteomes" id="UP000198922">
    <property type="component" value="Unassembled WGS sequence"/>
</dbReference>
<gene>
    <name evidence="3" type="ORF">SAMN04488567_1574</name>
</gene>
<dbReference type="AlphaFoldDB" id="A0A1G7CQD1"/>
<accession>A0A1G7CQD1</accession>
<proteinExistence type="predicted"/>
<feature type="domain" description="TadE-like" evidence="2">
    <location>
        <begin position="20"/>
        <end position="62"/>
    </location>
</feature>
<sequence>MTRWHGLRRLARRLARDRRGTASVEFVMIFPVVFSVFLATYELGLTTARQVMLDRAVDIVVRDIRLGLITPVTHDAVKDRLCAGGLLLEDCRAQIRLEMRPVDPRAWVPLPVDVDCVDRMDEAKPVRRFRSGVSNQLMVMRACILFDPIMPTTGIGATMTKGNDGFYASVSTSAFVVEP</sequence>
<organism evidence="3 4">
    <name type="scientific">Limimaricola pyoseonensis</name>
    <dbReference type="NCBI Taxonomy" id="521013"/>
    <lineage>
        <taxon>Bacteria</taxon>
        <taxon>Pseudomonadati</taxon>
        <taxon>Pseudomonadota</taxon>
        <taxon>Alphaproteobacteria</taxon>
        <taxon>Rhodobacterales</taxon>
        <taxon>Paracoccaceae</taxon>
        <taxon>Limimaricola</taxon>
    </lineage>
</organism>